<evidence type="ECO:0000313" key="2">
    <source>
        <dbReference type="Proteomes" id="UP000014113"/>
    </source>
</evidence>
<protein>
    <submittedName>
        <fullName evidence="1">Uncharacterized protein</fullName>
    </submittedName>
</protein>
<comment type="caution">
    <text evidence="1">The sequence shown here is derived from an EMBL/GenBank/DDBJ whole genome shotgun (WGS) entry which is preliminary data.</text>
</comment>
<name>S1P385_9ENTE</name>
<dbReference type="PATRIC" id="fig|1121865.3.peg.607"/>
<dbReference type="RefSeq" id="WP_016182779.1">
    <property type="nucleotide sequence ID" value="NZ_KE136347.1"/>
</dbReference>
<keyword evidence="2" id="KW-1185">Reference proteome</keyword>
<organism evidence="1 2">
    <name type="scientific">Enterococcus columbae DSM 7374 = ATCC 51263</name>
    <dbReference type="NCBI Taxonomy" id="1121865"/>
    <lineage>
        <taxon>Bacteria</taxon>
        <taxon>Bacillati</taxon>
        <taxon>Bacillota</taxon>
        <taxon>Bacilli</taxon>
        <taxon>Lactobacillales</taxon>
        <taxon>Enterococcaceae</taxon>
        <taxon>Enterococcus</taxon>
    </lineage>
</organism>
<dbReference type="Proteomes" id="UP000014113">
    <property type="component" value="Unassembled WGS sequence"/>
</dbReference>
<dbReference type="OrthoDB" id="2989102at2"/>
<accession>S1P385</accession>
<dbReference type="EMBL" id="ASWJ01000003">
    <property type="protein sequence ID" value="EOW87544.1"/>
    <property type="molecule type" value="Genomic_DNA"/>
</dbReference>
<dbReference type="STRING" id="1121865.OMW_00616"/>
<proteinExistence type="predicted"/>
<gene>
    <name evidence="1" type="ORF">I568_00588</name>
</gene>
<sequence length="137" mass="15230">MMKKLLSIFVVSAIIFLGLGGFVLANNHTDTDWGGILPRAQGNFYTENREKQDKTSAYIKLDYCGKGGIRSWVQMSDGTEVDSPKVNVLVGQSKKISNYAYEKYAKYGKVYVRLAIESNSFNLFQVEAGGVWSPDSV</sequence>
<evidence type="ECO:0000313" key="1">
    <source>
        <dbReference type="EMBL" id="EOW87544.1"/>
    </source>
</evidence>
<dbReference type="AlphaFoldDB" id="S1P385"/>
<reference evidence="1 2" key="1">
    <citation type="submission" date="2013-03" db="EMBL/GenBank/DDBJ databases">
        <title>The Genome Sequence of Enterococcus columbae ATCC_51263 (PacBio/Illumina hybrid assembly).</title>
        <authorList>
            <consortium name="The Broad Institute Genomics Platform"/>
            <consortium name="The Broad Institute Genome Sequencing Center for Infectious Disease"/>
            <person name="Earl A."/>
            <person name="Russ C."/>
            <person name="Gilmore M."/>
            <person name="Surin D."/>
            <person name="Walker B."/>
            <person name="Young S."/>
            <person name="Zeng Q."/>
            <person name="Gargeya S."/>
            <person name="Fitzgerald M."/>
            <person name="Haas B."/>
            <person name="Abouelleil A."/>
            <person name="Allen A.W."/>
            <person name="Alvarado L."/>
            <person name="Arachchi H.M."/>
            <person name="Berlin A.M."/>
            <person name="Chapman S.B."/>
            <person name="Gainer-Dewar J."/>
            <person name="Goldberg J."/>
            <person name="Griggs A."/>
            <person name="Gujja S."/>
            <person name="Hansen M."/>
            <person name="Howarth C."/>
            <person name="Imamovic A."/>
            <person name="Ireland A."/>
            <person name="Larimer J."/>
            <person name="McCowan C."/>
            <person name="Murphy C."/>
            <person name="Pearson M."/>
            <person name="Poon T.W."/>
            <person name="Priest M."/>
            <person name="Roberts A."/>
            <person name="Saif S."/>
            <person name="Shea T."/>
            <person name="Sisk P."/>
            <person name="Sykes S."/>
            <person name="Wortman J."/>
            <person name="Nusbaum C."/>
            <person name="Birren B."/>
        </authorList>
    </citation>
    <scope>NUCLEOTIDE SEQUENCE [LARGE SCALE GENOMIC DNA]</scope>
    <source>
        <strain evidence="1 2">ATCC 51263</strain>
    </source>
</reference>